<keyword evidence="3" id="KW-1185">Reference proteome</keyword>
<dbReference type="Proteomes" id="UP000422108">
    <property type="component" value="Chromosome"/>
</dbReference>
<name>A0A5K8AKJ2_9BACT</name>
<keyword evidence="1" id="KW-1133">Transmembrane helix</keyword>
<dbReference type="EMBL" id="AP021879">
    <property type="protein sequence ID" value="BBO93211.1"/>
    <property type="molecule type" value="Genomic_DNA"/>
</dbReference>
<dbReference type="RefSeq" id="WP_155313831.1">
    <property type="nucleotide sequence ID" value="NZ_AP021879.1"/>
</dbReference>
<evidence type="ECO:0000256" key="1">
    <source>
        <dbReference type="SAM" id="Phobius"/>
    </source>
</evidence>
<organism evidence="2 3">
    <name type="scientific">Desulfosarcina ovata subsp. ovata</name>
    <dbReference type="NCBI Taxonomy" id="2752305"/>
    <lineage>
        <taxon>Bacteria</taxon>
        <taxon>Pseudomonadati</taxon>
        <taxon>Thermodesulfobacteriota</taxon>
        <taxon>Desulfobacteria</taxon>
        <taxon>Desulfobacterales</taxon>
        <taxon>Desulfosarcinaceae</taxon>
        <taxon>Desulfosarcina</taxon>
    </lineage>
</organism>
<feature type="transmembrane region" description="Helical" evidence="1">
    <location>
        <begin position="20"/>
        <end position="41"/>
    </location>
</feature>
<sequence>MAMPTFFPLYPGQKMSIGAIEAFANFGCIATGILQIIALNFHETIWKKYARWLRTVTATVPSEEVVKSVIQQAAIVIMRFRFVSVKQDATQYIISSKNLSR</sequence>
<reference evidence="2 3" key="1">
    <citation type="submission" date="2019-11" db="EMBL/GenBank/DDBJ databases">
        <title>Comparative genomics of hydrocarbon-degrading Desulfosarcina strains.</title>
        <authorList>
            <person name="Watanabe M."/>
            <person name="Kojima H."/>
            <person name="Fukui M."/>
        </authorList>
    </citation>
    <scope>NUCLEOTIDE SEQUENCE [LARGE SCALE GENOMIC DNA]</scope>
    <source>
        <strain evidence="3">oXyS1</strain>
    </source>
</reference>
<dbReference type="AlphaFoldDB" id="A0A5K8AKJ2"/>
<accession>A0A5K8AKJ2</accession>
<keyword evidence="1" id="KW-0472">Membrane</keyword>
<gene>
    <name evidence="2" type="ORF">DSCOOX_63910</name>
</gene>
<evidence type="ECO:0000313" key="2">
    <source>
        <dbReference type="EMBL" id="BBO93211.1"/>
    </source>
</evidence>
<protein>
    <submittedName>
        <fullName evidence="2">Uncharacterized protein</fullName>
    </submittedName>
</protein>
<keyword evidence="1" id="KW-0812">Transmembrane</keyword>
<proteinExistence type="predicted"/>
<evidence type="ECO:0000313" key="3">
    <source>
        <dbReference type="Proteomes" id="UP000422108"/>
    </source>
</evidence>